<dbReference type="PANTHER" id="PTHR11214">
    <property type="entry name" value="BETA-1,3-N-ACETYLGLUCOSAMINYLTRANSFERASE"/>
    <property type="match status" value="1"/>
</dbReference>
<dbReference type="Pfam" id="PF01762">
    <property type="entry name" value="Galactosyl_T"/>
    <property type="match status" value="1"/>
</dbReference>
<dbReference type="EC" id="2.4.1.-" evidence="10"/>
<dbReference type="Proteomes" id="UP001163046">
    <property type="component" value="Unassembled WGS sequence"/>
</dbReference>
<keyword evidence="3 10" id="KW-0328">Glycosyltransferase</keyword>
<dbReference type="InterPro" id="IPR002659">
    <property type="entry name" value="Glyco_trans_31"/>
</dbReference>
<dbReference type="GO" id="GO:0047220">
    <property type="term" value="F:galactosylxylosylprotein 3-beta-galactosyltransferase activity"/>
    <property type="evidence" value="ECO:0007669"/>
    <property type="project" value="TreeGrafter"/>
</dbReference>
<evidence type="ECO:0000256" key="4">
    <source>
        <dbReference type="ARBA" id="ARBA00022679"/>
    </source>
</evidence>
<evidence type="ECO:0000256" key="1">
    <source>
        <dbReference type="ARBA" id="ARBA00004323"/>
    </source>
</evidence>
<evidence type="ECO:0000256" key="7">
    <source>
        <dbReference type="ARBA" id="ARBA00022989"/>
    </source>
</evidence>
<dbReference type="GO" id="GO:0006024">
    <property type="term" value="P:glycosaminoglycan biosynthetic process"/>
    <property type="evidence" value="ECO:0007669"/>
    <property type="project" value="TreeGrafter"/>
</dbReference>
<keyword evidence="4" id="KW-0808">Transferase</keyword>
<evidence type="ECO:0000256" key="6">
    <source>
        <dbReference type="ARBA" id="ARBA00022968"/>
    </source>
</evidence>
<protein>
    <recommendedName>
        <fullName evidence="10">Hexosyltransferase</fullName>
        <ecNumber evidence="10">2.4.1.-</ecNumber>
    </recommendedName>
</protein>
<evidence type="ECO:0000256" key="9">
    <source>
        <dbReference type="ARBA" id="ARBA00023136"/>
    </source>
</evidence>
<proteinExistence type="inferred from homology"/>
<feature type="region of interest" description="Disordered" evidence="11">
    <location>
        <begin position="312"/>
        <end position="333"/>
    </location>
</feature>
<evidence type="ECO:0000256" key="11">
    <source>
        <dbReference type="SAM" id="MobiDB-lite"/>
    </source>
</evidence>
<dbReference type="GO" id="GO:0000139">
    <property type="term" value="C:Golgi membrane"/>
    <property type="evidence" value="ECO:0007669"/>
    <property type="project" value="UniProtKB-SubCell"/>
</dbReference>
<dbReference type="EMBL" id="MU825437">
    <property type="protein sequence ID" value="KAJ7389224.1"/>
    <property type="molecule type" value="Genomic_DNA"/>
</dbReference>
<evidence type="ECO:0000256" key="10">
    <source>
        <dbReference type="RuleBase" id="RU363063"/>
    </source>
</evidence>
<dbReference type="PANTHER" id="PTHR11214:SF3">
    <property type="entry name" value="BETA-1,3-GALACTOSYLTRANSFERASE 6"/>
    <property type="match status" value="1"/>
</dbReference>
<keyword evidence="7 10" id="KW-1133">Transmembrane helix</keyword>
<dbReference type="OrthoDB" id="5512589at2759"/>
<evidence type="ECO:0000256" key="5">
    <source>
        <dbReference type="ARBA" id="ARBA00022692"/>
    </source>
</evidence>
<comment type="caution">
    <text evidence="12">The sequence shown here is derived from an EMBL/GenBank/DDBJ whole genome shotgun (WGS) entry which is preliminary data.</text>
</comment>
<organism evidence="12 13">
    <name type="scientific">Desmophyllum pertusum</name>
    <dbReference type="NCBI Taxonomy" id="174260"/>
    <lineage>
        <taxon>Eukaryota</taxon>
        <taxon>Metazoa</taxon>
        <taxon>Cnidaria</taxon>
        <taxon>Anthozoa</taxon>
        <taxon>Hexacorallia</taxon>
        <taxon>Scleractinia</taxon>
        <taxon>Caryophylliina</taxon>
        <taxon>Caryophylliidae</taxon>
        <taxon>Desmophyllum</taxon>
    </lineage>
</organism>
<evidence type="ECO:0000256" key="3">
    <source>
        <dbReference type="ARBA" id="ARBA00022676"/>
    </source>
</evidence>
<evidence type="ECO:0000313" key="12">
    <source>
        <dbReference type="EMBL" id="KAJ7389224.1"/>
    </source>
</evidence>
<keyword evidence="9 10" id="KW-0472">Membrane</keyword>
<keyword evidence="13" id="KW-1185">Reference proteome</keyword>
<dbReference type="AlphaFoldDB" id="A0A9W9ZY00"/>
<feature type="transmembrane region" description="Helical" evidence="10">
    <location>
        <begin position="27"/>
        <end position="47"/>
    </location>
</feature>
<name>A0A9W9ZY00_9CNID</name>
<evidence type="ECO:0000313" key="13">
    <source>
        <dbReference type="Proteomes" id="UP001163046"/>
    </source>
</evidence>
<keyword evidence="8 10" id="KW-0333">Golgi apparatus</keyword>
<dbReference type="Gene3D" id="3.90.550.50">
    <property type="match status" value="1"/>
</dbReference>
<evidence type="ECO:0000256" key="2">
    <source>
        <dbReference type="ARBA" id="ARBA00008661"/>
    </source>
</evidence>
<evidence type="ECO:0000256" key="8">
    <source>
        <dbReference type="ARBA" id="ARBA00023034"/>
    </source>
</evidence>
<dbReference type="GO" id="GO:0006493">
    <property type="term" value="P:protein O-linked glycosylation"/>
    <property type="evidence" value="ECO:0007669"/>
    <property type="project" value="TreeGrafter"/>
</dbReference>
<sequence>MFFSYFSLSQSVSSFTINYELQAVEKYLAYLAFVLSFVNCVVLMVYIHSNYSTFPGLRSLIRNSSAGASITLMDFNDLGNSKERVLLLVIVGSAPQRSDRRQAIRDTWWRHCTHSAEVKCVFATDGLIKDRAKRSLILQERNRYKDLELQPLPSDDVVRFGQRFLISIKWAMAKFDFQYFLNLDDDYFVCLKRLLSELPSRPTSNLVWGHFHCQAGNTFADEAFVVFSRDMIHKFLAQDEKTMLCHPYADQQFHLWLKNTTKVYFHDPRLHHHPPASYLDKFNNIKNVCDSFIGIHGTYAEKMREFGLNSNDGAKKFQKQKHRGGLEFPDEEP</sequence>
<keyword evidence="5 10" id="KW-0812">Transmembrane</keyword>
<comment type="subcellular location">
    <subcellularLocation>
        <location evidence="1 10">Golgi apparatus membrane</location>
        <topology evidence="1 10">Single-pass type II membrane protein</topology>
    </subcellularLocation>
</comment>
<comment type="similarity">
    <text evidence="2 10">Belongs to the glycosyltransferase 31 family.</text>
</comment>
<reference evidence="12" key="1">
    <citation type="submission" date="2023-01" db="EMBL/GenBank/DDBJ databases">
        <title>Genome assembly of the deep-sea coral Lophelia pertusa.</title>
        <authorList>
            <person name="Herrera S."/>
            <person name="Cordes E."/>
        </authorList>
    </citation>
    <scope>NUCLEOTIDE SEQUENCE</scope>
    <source>
        <strain evidence="12">USNM1676648</strain>
        <tissue evidence="12">Polyp</tissue>
    </source>
</reference>
<gene>
    <name evidence="12" type="ORF">OS493_032692</name>
</gene>
<accession>A0A9W9ZY00</accession>
<keyword evidence="6 10" id="KW-0735">Signal-anchor</keyword>